<keyword evidence="2 3" id="KW-0732">Signal</keyword>
<feature type="chain" id="PRO_5046783496" evidence="3">
    <location>
        <begin position="21"/>
        <end position="527"/>
    </location>
</feature>
<dbReference type="PANTHER" id="PTHR30290">
    <property type="entry name" value="PERIPLASMIC BINDING COMPONENT OF ABC TRANSPORTER"/>
    <property type="match status" value="1"/>
</dbReference>
<evidence type="ECO:0000256" key="1">
    <source>
        <dbReference type="ARBA" id="ARBA00005695"/>
    </source>
</evidence>
<comment type="similarity">
    <text evidence="1">Belongs to the bacterial solute-binding protein 5 family.</text>
</comment>
<dbReference type="SUPFAM" id="SSF53850">
    <property type="entry name" value="Periplasmic binding protein-like II"/>
    <property type="match status" value="1"/>
</dbReference>
<reference evidence="5" key="1">
    <citation type="submission" date="2023-03" db="EMBL/GenBank/DDBJ databases">
        <title>Chitinimonas shenzhenensis gen. nov., sp. nov., a novel member of family Burkholderiaceae isolated from activated sludge collected in Shen Zhen, China.</title>
        <authorList>
            <person name="Wang X."/>
        </authorList>
    </citation>
    <scope>NUCLEOTIDE SEQUENCE</scope>
    <source>
        <strain evidence="5">DQS-5</strain>
    </source>
</reference>
<evidence type="ECO:0000313" key="6">
    <source>
        <dbReference type="Proteomes" id="UP001172778"/>
    </source>
</evidence>
<evidence type="ECO:0000313" key="5">
    <source>
        <dbReference type="EMBL" id="MDK2124341.1"/>
    </source>
</evidence>
<name>A0ABT7DWA4_9NEIS</name>
<feature type="domain" description="Solute-binding protein family 5" evidence="4">
    <location>
        <begin position="65"/>
        <end position="442"/>
    </location>
</feature>
<comment type="caution">
    <text evidence="5">The sequence shown here is derived from an EMBL/GenBank/DDBJ whole genome shotgun (WGS) entry which is preliminary data.</text>
</comment>
<evidence type="ECO:0000259" key="4">
    <source>
        <dbReference type="Pfam" id="PF00496"/>
    </source>
</evidence>
<dbReference type="EMBL" id="JARRAF010000009">
    <property type="protein sequence ID" value="MDK2124341.1"/>
    <property type="molecule type" value="Genomic_DNA"/>
</dbReference>
<dbReference type="InterPro" id="IPR039424">
    <property type="entry name" value="SBP_5"/>
</dbReference>
<dbReference type="Gene3D" id="3.90.76.10">
    <property type="entry name" value="Dipeptide-binding Protein, Domain 1"/>
    <property type="match status" value="1"/>
</dbReference>
<feature type="signal peptide" evidence="3">
    <location>
        <begin position="1"/>
        <end position="20"/>
    </location>
</feature>
<dbReference type="CDD" id="cd08493">
    <property type="entry name" value="PBP2_DppA_like"/>
    <property type="match status" value="1"/>
</dbReference>
<protein>
    <submittedName>
        <fullName evidence="5">ABC transporter substrate-binding protein</fullName>
    </submittedName>
</protein>
<proteinExistence type="inferred from homology"/>
<sequence>MKAMICAIAVSCALATTALAKPMVYCSEAAPEGFDGGMFTALATHDAASETLYNRLVEFERGTTQVVPGLAERWDISPDGLEYTFYLRKGVKFHTTEWFTPTRDFNADDVLWTFLRMIDAKHPGAKASPQGWPYASDMEFPTLIKKVEKLGDHTIKFVLSRPESPFIANLGMGFADIVSAEYAQQLEKAGRAADINLKPVGTGPYVFKRYDKGQQIRYEAHPNYWRGKPDNERLIFTIAADGAVRAQKFRAGECHFLAYPNPADIPGLKADPKFTVLQNSALMLSYVAFNTQKPQLKDKRVRQALTYAIDKPAIIQAIFQGNAAPSHLPLPARMWGYNKSIPAYKPDLEKARALLKEAGFEKGFDLNILVRAGGSSGNPNPKLTAEMIQADWKKLGINAKITVMEWVELQKRTKAGEHDITLYGWASDNGDPDNFLSPNLSCIAAESGENRTRWCNKEFDALLDKAKRVTSLKERAQLYEAAQKIFIDEMPWASLAEPLTTVAFQKNVVGFKPSPFNSNNFEKVSVR</sequence>
<accession>A0ABT7DWA4</accession>
<organism evidence="5 6">
    <name type="scientific">Parachitinimonas caeni</name>
    <dbReference type="NCBI Taxonomy" id="3031301"/>
    <lineage>
        <taxon>Bacteria</taxon>
        <taxon>Pseudomonadati</taxon>
        <taxon>Pseudomonadota</taxon>
        <taxon>Betaproteobacteria</taxon>
        <taxon>Neisseriales</taxon>
        <taxon>Chitinibacteraceae</taxon>
        <taxon>Parachitinimonas</taxon>
    </lineage>
</organism>
<dbReference type="Gene3D" id="3.10.105.10">
    <property type="entry name" value="Dipeptide-binding Protein, Domain 3"/>
    <property type="match status" value="1"/>
</dbReference>
<dbReference type="Pfam" id="PF00496">
    <property type="entry name" value="SBP_bac_5"/>
    <property type="match status" value="1"/>
</dbReference>
<dbReference type="PROSITE" id="PS01040">
    <property type="entry name" value="SBP_BACTERIAL_5"/>
    <property type="match status" value="1"/>
</dbReference>
<dbReference type="RefSeq" id="WP_284100652.1">
    <property type="nucleotide sequence ID" value="NZ_JARRAF010000009.1"/>
</dbReference>
<dbReference type="InterPro" id="IPR023765">
    <property type="entry name" value="SBP_5_CS"/>
</dbReference>
<dbReference type="PIRSF" id="PIRSF002741">
    <property type="entry name" value="MppA"/>
    <property type="match status" value="1"/>
</dbReference>
<dbReference type="InterPro" id="IPR000914">
    <property type="entry name" value="SBP_5_dom"/>
</dbReference>
<gene>
    <name evidence="5" type="ORF">PZA18_09790</name>
</gene>
<dbReference type="Proteomes" id="UP001172778">
    <property type="component" value="Unassembled WGS sequence"/>
</dbReference>
<evidence type="ECO:0000256" key="2">
    <source>
        <dbReference type="ARBA" id="ARBA00022729"/>
    </source>
</evidence>
<keyword evidence="6" id="KW-1185">Reference proteome</keyword>
<dbReference type="PANTHER" id="PTHR30290:SF38">
    <property type="entry name" value="D,D-DIPEPTIDE-BINDING PERIPLASMIC PROTEIN DDPA-RELATED"/>
    <property type="match status" value="1"/>
</dbReference>
<evidence type="ECO:0000256" key="3">
    <source>
        <dbReference type="SAM" id="SignalP"/>
    </source>
</evidence>
<dbReference type="Gene3D" id="3.40.190.10">
    <property type="entry name" value="Periplasmic binding protein-like II"/>
    <property type="match status" value="1"/>
</dbReference>
<dbReference type="InterPro" id="IPR030678">
    <property type="entry name" value="Peptide/Ni-bd"/>
</dbReference>